<dbReference type="AlphaFoldDB" id="A0A075GX68"/>
<dbReference type="Pfam" id="PF01842">
    <property type="entry name" value="ACT"/>
    <property type="match status" value="2"/>
</dbReference>
<sequence length="131" mass="14191">MMEISMELTDEPGSLAKVAEALAEANINIETMCAIGRVAPNVALVTKQIPQARAVLDNLGVNYTVTELIKLVMPDQPGVLASFSRRIADAGINLNSIYILSKYQGDTELVFSVDDPEKAREILNIHEAVPP</sequence>
<dbReference type="PANTHER" id="PTHR40099">
    <property type="entry name" value="ACETOLACTATE SYNTHASE, SMALL SUBUNIT"/>
    <property type="match status" value="1"/>
</dbReference>
<name>A0A075GX68_9EURY</name>
<dbReference type="Gene3D" id="3.30.2130.10">
    <property type="entry name" value="VC0802-like"/>
    <property type="match status" value="1"/>
</dbReference>
<proteinExistence type="predicted"/>
<accession>A0A075GX68</accession>
<dbReference type="PROSITE" id="PS51671">
    <property type="entry name" value="ACT"/>
    <property type="match status" value="1"/>
</dbReference>
<evidence type="ECO:0000259" key="1">
    <source>
        <dbReference type="PROSITE" id="PS51671"/>
    </source>
</evidence>
<dbReference type="InterPro" id="IPR045865">
    <property type="entry name" value="ACT-like_dom_sf"/>
</dbReference>
<feature type="domain" description="ACT" evidence="1">
    <location>
        <begin position="68"/>
        <end position="131"/>
    </location>
</feature>
<reference evidence="2" key="1">
    <citation type="journal article" date="2014" name="Genome Biol. Evol.">
        <title>Pangenome evidence for extensive interdomain horizontal transfer affecting lineage core and shell genes in uncultured planktonic thaumarchaeota and euryarchaeota.</title>
        <authorList>
            <person name="Deschamps P."/>
            <person name="Zivanovic Y."/>
            <person name="Moreira D."/>
            <person name="Rodriguez-Valera F."/>
            <person name="Lopez-Garcia P."/>
        </authorList>
    </citation>
    <scope>NUCLEOTIDE SEQUENCE</scope>
</reference>
<protein>
    <submittedName>
        <fullName evidence="2">ACT domain-containing protein</fullName>
    </submittedName>
</protein>
<dbReference type="EMBL" id="KF900769">
    <property type="protein sequence ID" value="AIF06413.1"/>
    <property type="molecule type" value="Genomic_DNA"/>
</dbReference>
<evidence type="ECO:0000313" key="2">
    <source>
        <dbReference type="EMBL" id="AIF06413.1"/>
    </source>
</evidence>
<dbReference type="PANTHER" id="PTHR40099:SF1">
    <property type="entry name" value="ACETOLACTATE SYNTHASE, SMALL SUBUNIT"/>
    <property type="match status" value="1"/>
</dbReference>
<dbReference type="InterPro" id="IPR002912">
    <property type="entry name" value="ACT_dom"/>
</dbReference>
<organism evidence="2">
    <name type="scientific">uncultured marine group II/III euryarchaeote KM3_192_B10</name>
    <dbReference type="NCBI Taxonomy" id="1457963"/>
    <lineage>
        <taxon>Archaea</taxon>
        <taxon>Methanobacteriati</taxon>
        <taxon>Methanobacteriota</taxon>
        <taxon>environmental samples</taxon>
    </lineage>
</organism>
<dbReference type="SUPFAM" id="SSF55021">
    <property type="entry name" value="ACT-like"/>
    <property type="match status" value="2"/>
</dbReference>